<reference evidence="2 3" key="1">
    <citation type="submission" date="2019-07" db="EMBL/GenBank/DDBJ databases">
        <title>Whole genome shotgun sequence of Segetibacter aerophilus NBRC 106135.</title>
        <authorList>
            <person name="Hosoyama A."/>
            <person name="Uohara A."/>
            <person name="Ohji S."/>
            <person name="Ichikawa N."/>
        </authorList>
    </citation>
    <scope>NUCLEOTIDE SEQUENCE [LARGE SCALE GENOMIC DNA]</scope>
    <source>
        <strain evidence="2 3">NBRC 106135</strain>
    </source>
</reference>
<dbReference type="EMBL" id="BJYT01000002">
    <property type="protein sequence ID" value="GEO08469.1"/>
    <property type="molecule type" value="Genomic_DNA"/>
</dbReference>
<dbReference type="InterPro" id="IPR002816">
    <property type="entry name" value="TraB/PrgY/GumN_fam"/>
</dbReference>
<proteinExistence type="predicted"/>
<dbReference type="PANTHER" id="PTHR40590:SF1">
    <property type="entry name" value="CYTOPLASMIC PROTEIN"/>
    <property type="match status" value="1"/>
</dbReference>
<feature type="chain" id="PRO_5021849569" evidence="1">
    <location>
        <begin position="22"/>
        <end position="288"/>
    </location>
</feature>
<dbReference type="Proteomes" id="UP000321513">
    <property type="component" value="Unassembled WGS sequence"/>
</dbReference>
<keyword evidence="3" id="KW-1185">Reference proteome</keyword>
<gene>
    <name evidence="2" type="ORF">SAE01_09650</name>
</gene>
<evidence type="ECO:0000313" key="3">
    <source>
        <dbReference type="Proteomes" id="UP000321513"/>
    </source>
</evidence>
<organism evidence="2 3">
    <name type="scientific">Segetibacter aerophilus</name>
    <dbReference type="NCBI Taxonomy" id="670293"/>
    <lineage>
        <taxon>Bacteria</taxon>
        <taxon>Pseudomonadati</taxon>
        <taxon>Bacteroidota</taxon>
        <taxon>Chitinophagia</taxon>
        <taxon>Chitinophagales</taxon>
        <taxon>Chitinophagaceae</taxon>
        <taxon>Segetibacter</taxon>
    </lineage>
</organism>
<dbReference type="OrthoDB" id="9798714at2"/>
<accession>A0A512B955</accession>
<protein>
    <submittedName>
        <fullName evidence="2">GumN family protein</fullName>
    </submittedName>
</protein>
<dbReference type="InterPro" id="IPR047111">
    <property type="entry name" value="YbaP-like"/>
</dbReference>
<evidence type="ECO:0000256" key="1">
    <source>
        <dbReference type="SAM" id="SignalP"/>
    </source>
</evidence>
<feature type="signal peptide" evidence="1">
    <location>
        <begin position="1"/>
        <end position="21"/>
    </location>
</feature>
<dbReference type="CDD" id="cd14789">
    <property type="entry name" value="Tiki"/>
    <property type="match status" value="1"/>
</dbReference>
<sequence length="288" mass="32631">MVMQKAALILLSLFTSLTTIAQAPKEKTLLWQVSGKGITKPSYLFGTIHLMCSGELKMPEMVKEKFNSTSELYLEIDMDDPNMMTEMMAGMQMKDSSTLEKLMGNKFEKANSIFTTSTGMPLKMLNTAKPMLVMSMIYPSLLGCTPVSWESVFQTMAKEKTIEVKGLEKLQDQIDVFEKIPYKVQSDMLVKTLLNIDSAKIEFHEMLDVYKKKDIDKMNILTNKQENFGEYTDILLSDRNHNWIPVIGEEAKKRPTFFAFGAGHLGGENGVINLLRKAGFTVKPIFYE</sequence>
<name>A0A512B955_9BACT</name>
<comment type="caution">
    <text evidence="2">The sequence shown here is derived from an EMBL/GenBank/DDBJ whole genome shotgun (WGS) entry which is preliminary data.</text>
</comment>
<dbReference type="PANTHER" id="PTHR40590">
    <property type="entry name" value="CYTOPLASMIC PROTEIN-RELATED"/>
    <property type="match status" value="1"/>
</dbReference>
<dbReference type="Pfam" id="PF01963">
    <property type="entry name" value="TraB_PrgY_gumN"/>
    <property type="match status" value="1"/>
</dbReference>
<evidence type="ECO:0000313" key="2">
    <source>
        <dbReference type="EMBL" id="GEO08469.1"/>
    </source>
</evidence>
<keyword evidence="1" id="KW-0732">Signal</keyword>
<dbReference type="AlphaFoldDB" id="A0A512B955"/>